<gene>
    <name evidence="1" type="ORF">I6G21_05820</name>
</gene>
<reference evidence="1 2" key="1">
    <citation type="submission" date="2020-12" db="EMBL/GenBank/DDBJ databases">
        <title>FDA dAtabase for Regulatory Grade micrObial Sequences (FDA-ARGOS): Supporting development and validation of Infectious Disease Dx tests.</title>
        <authorList>
            <person name="Sproer C."/>
            <person name="Gronow S."/>
            <person name="Severitt S."/>
            <person name="Schroder I."/>
            <person name="Tallon L."/>
            <person name="Sadzewicz L."/>
            <person name="Zhao X."/>
            <person name="Boylan J."/>
            <person name="Ott S."/>
            <person name="Bowen H."/>
            <person name="Vavikolanu K."/>
            <person name="Mehta A."/>
            <person name="Aluvathingal J."/>
            <person name="Nadendla S."/>
            <person name="Lowell S."/>
            <person name="Myers T."/>
            <person name="Yan Y."/>
            <person name="Sichtig H."/>
        </authorList>
    </citation>
    <scope>NUCLEOTIDE SEQUENCE [LARGE SCALE GENOMIC DNA]</scope>
    <source>
        <strain evidence="1 2">FDAARGOS_864</strain>
    </source>
</reference>
<proteinExistence type="predicted"/>
<dbReference type="Proteomes" id="UP000594975">
    <property type="component" value="Chromosome"/>
</dbReference>
<dbReference type="AlphaFoldDB" id="A0A7T3CEX9"/>
<organism evidence="1 2">
    <name type="scientific">Rothia kristinae</name>
    <dbReference type="NCBI Taxonomy" id="37923"/>
    <lineage>
        <taxon>Bacteria</taxon>
        <taxon>Bacillati</taxon>
        <taxon>Actinomycetota</taxon>
        <taxon>Actinomycetes</taxon>
        <taxon>Micrococcales</taxon>
        <taxon>Micrococcaceae</taxon>
        <taxon>Rothia</taxon>
    </lineage>
</organism>
<dbReference type="EMBL" id="CP065738">
    <property type="protein sequence ID" value="QPT52860.1"/>
    <property type="molecule type" value="Genomic_DNA"/>
</dbReference>
<dbReference type="GeneID" id="61262892"/>
<evidence type="ECO:0000313" key="1">
    <source>
        <dbReference type="EMBL" id="QPT52860.1"/>
    </source>
</evidence>
<evidence type="ECO:0000313" key="2">
    <source>
        <dbReference type="Proteomes" id="UP000594975"/>
    </source>
</evidence>
<dbReference type="KEGG" id="rkr:I6G21_05820"/>
<name>A0A7T3CEX9_9MICC</name>
<accession>A0A7T3CEX9</accession>
<sequence>MDEATSHPPVLTRLQHEQTEEMIMMTRRHTVIQTALGDRRLAQQLGPAGATTVG</sequence>
<protein>
    <submittedName>
        <fullName evidence="1">Uncharacterized protein</fullName>
    </submittedName>
</protein>
<dbReference type="RefSeq" id="WP_165596158.1">
    <property type="nucleotide sequence ID" value="NZ_CP065738.1"/>
</dbReference>